<evidence type="ECO:0000259" key="1">
    <source>
        <dbReference type="Pfam" id="PF00534"/>
    </source>
</evidence>
<dbReference type="EC" id="2.4.-.-" evidence="2"/>
<keyword evidence="2" id="KW-0328">Glycosyltransferase</keyword>
<feature type="domain" description="Glycosyl transferase family 1" evidence="1">
    <location>
        <begin position="206"/>
        <end position="368"/>
    </location>
</feature>
<name>A0AAW5UJG6_9BACT</name>
<dbReference type="EMBL" id="JAPDVD010000003">
    <property type="protein sequence ID" value="MCW4138982.1"/>
    <property type="molecule type" value="Genomic_DNA"/>
</dbReference>
<evidence type="ECO:0000313" key="3">
    <source>
        <dbReference type="Proteomes" id="UP001208620"/>
    </source>
</evidence>
<gene>
    <name evidence="2" type="ORF">ONT01_14660</name>
</gene>
<organism evidence="2 3">
    <name type="scientific">Segatella copri</name>
    <dbReference type="NCBI Taxonomy" id="165179"/>
    <lineage>
        <taxon>Bacteria</taxon>
        <taxon>Pseudomonadati</taxon>
        <taxon>Bacteroidota</taxon>
        <taxon>Bacteroidia</taxon>
        <taxon>Bacteroidales</taxon>
        <taxon>Prevotellaceae</taxon>
        <taxon>Segatella</taxon>
    </lineage>
</organism>
<accession>A0AAW5UJG6</accession>
<dbReference type="SUPFAM" id="SSF53756">
    <property type="entry name" value="UDP-Glycosyltransferase/glycogen phosphorylase"/>
    <property type="match status" value="1"/>
</dbReference>
<reference evidence="2" key="1">
    <citation type="submission" date="2022-11" db="EMBL/GenBank/DDBJ databases">
        <title>Genomic repertoires linked with pathogenic potency of arthritogenic Prevotella copri isolated from the gut of rheumatoid arthritis patients.</title>
        <authorList>
            <person name="Nii T."/>
            <person name="Maeda Y."/>
            <person name="Motooka D."/>
            <person name="Naito M."/>
            <person name="Matsumoto Y."/>
            <person name="Ogawa T."/>
            <person name="Oguro-Igashira E."/>
            <person name="Kishikawa T."/>
            <person name="Yamashita M."/>
            <person name="Koizumi S."/>
            <person name="Kurakawa T."/>
            <person name="Okumura R."/>
            <person name="Kayama H."/>
            <person name="Murakami M."/>
            <person name="Sakaguchi T."/>
            <person name="Das B."/>
            <person name="Nakamura S."/>
            <person name="Okada Y."/>
            <person name="Kumanogoh A."/>
            <person name="Takeda K."/>
        </authorList>
    </citation>
    <scope>NUCLEOTIDE SEQUENCE</scope>
    <source>
        <strain evidence="2">H105_2-2</strain>
    </source>
</reference>
<dbReference type="GO" id="GO:0016757">
    <property type="term" value="F:glycosyltransferase activity"/>
    <property type="evidence" value="ECO:0007669"/>
    <property type="project" value="UniProtKB-KW"/>
</dbReference>
<dbReference type="Pfam" id="PF00534">
    <property type="entry name" value="Glycos_transf_1"/>
    <property type="match status" value="1"/>
</dbReference>
<dbReference type="AlphaFoldDB" id="A0AAW5UJG6"/>
<proteinExistence type="predicted"/>
<dbReference type="PANTHER" id="PTHR12526">
    <property type="entry name" value="GLYCOSYLTRANSFERASE"/>
    <property type="match status" value="1"/>
</dbReference>
<evidence type="ECO:0000313" key="2">
    <source>
        <dbReference type="EMBL" id="MCW4138982.1"/>
    </source>
</evidence>
<protein>
    <submittedName>
        <fullName evidence="2">Glycosyltransferase</fullName>
        <ecNumber evidence="2">2.4.-.-</ecNumber>
    </submittedName>
</protein>
<dbReference type="Gene3D" id="3.40.50.2000">
    <property type="entry name" value="Glycogen Phosphorylase B"/>
    <property type="match status" value="2"/>
</dbReference>
<dbReference type="Proteomes" id="UP001208620">
    <property type="component" value="Unassembled WGS sequence"/>
</dbReference>
<sequence>MNILFFYRIYPEYGGVEVVTTVLANRFVKDGHKVVIASIEQPHPELKDQLDSSIELVKLKYPVTCKQNITQLHQVIKDKVIDIIINQWGLPFKTTMLCNKAIKGTSCKLISVLHGSPYTSKVLLNAQKSYRDSHGLTRICKYLKYVAIDKVIRWSIRYNVAHNEQYILLSPGFIKPLIDYAHLKSANNVIAIGNPITIDIKDDLIDIEHKKNQLLYVGRMDLTNKNVNRIVETWGKIWKKYPDWKLLLVGDGPDKQYLVDYVHDNKIQNIEFKGFQKDPPIKYYAESSVFILTSDLEGFGLVVIESMSYGMVPIVYGSYEAIFDIIEKNESGFILPKPFSHKDLADKLDLLIQDRDFRVKMAYQAKERAKMFCLDSIVDRWYKLFGELMEERE</sequence>
<comment type="caution">
    <text evidence="2">The sequence shown here is derived from an EMBL/GenBank/DDBJ whole genome shotgun (WGS) entry which is preliminary data.</text>
</comment>
<dbReference type="RefSeq" id="WP_264949615.1">
    <property type="nucleotide sequence ID" value="NZ_JAPDVB010000003.1"/>
</dbReference>
<keyword evidence="2" id="KW-0808">Transferase</keyword>
<dbReference type="InterPro" id="IPR001296">
    <property type="entry name" value="Glyco_trans_1"/>
</dbReference>